<sequence length="348" mass="38598">MRKLLVSLFMSVSIAGVHADDLTLKNGYPQTYTVKKGDTLWAISGKFLKQPWRWPELWNLNKSDIKNPHWIYPGDLITLDFVNGKPRLSRSRGAKMSGGIVKLSPQVRVEGMDKDAIPAIPSSVIDPFLTQPKVIEEDELKDSPRVAGGAEGRLSYGQFDYIYATGLANAKEGSIWQIYRQGKEMENPDEDAEDSDLGFEAIYAADARLDVPGEVSKLTIVKAEREVSQSDRLTPAPQAELRNYVPHPVEPGFSARVVKTYADMAEGAQYYMVVINKGTSSGMEVGHVMKVFNAGRKILKEDKKEPDLLTLPEEAGTLMVFKTFEKISYALVMESSRPIKDGDILGAP</sequence>
<reference evidence="3" key="1">
    <citation type="submission" date="2021-10" db="EMBL/GenBank/DDBJ databases">
        <title>The complete genome sequence of Leeia sp. TBRC 13508.</title>
        <authorList>
            <person name="Charoenyingcharoen P."/>
            <person name="Yukphan P."/>
        </authorList>
    </citation>
    <scope>NUCLEOTIDE SEQUENCE</scope>
    <source>
        <strain evidence="3">TBRC 13508</strain>
    </source>
</reference>
<dbReference type="Proteomes" id="UP001165395">
    <property type="component" value="Unassembled WGS sequence"/>
</dbReference>
<dbReference type="InterPro" id="IPR036779">
    <property type="entry name" value="LysM_dom_sf"/>
</dbReference>
<dbReference type="PROSITE" id="PS51782">
    <property type="entry name" value="LYSM"/>
    <property type="match status" value="1"/>
</dbReference>
<comment type="caution">
    <text evidence="3">The sequence shown here is derived from an EMBL/GenBank/DDBJ whole genome shotgun (WGS) entry which is preliminary data.</text>
</comment>
<keyword evidence="4" id="KW-1185">Reference proteome</keyword>
<dbReference type="SMART" id="SM00257">
    <property type="entry name" value="LysM"/>
    <property type="match status" value="1"/>
</dbReference>
<feature type="domain" description="LysM" evidence="2">
    <location>
        <begin position="30"/>
        <end position="79"/>
    </location>
</feature>
<keyword evidence="1" id="KW-0732">Signal</keyword>
<dbReference type="PANTHER" id="PTHR34700:SF4">
    <property type="entry name" value="PHAGE-LIKE ELEMENT PBSX PROTEIN XKDP"/>
    <property type="match status" value="1"/>
</dbReference>
<evidence type="ECO:0000259" key="2">
    <source>
        <dbReference type="PROSITE" id="PS51782"/>
    </source>
</evidence>
<organism evidence="3 4">
    <name type="scientific">Leeia speluncae</name>
    <dbReference type="NCBI Taxonomy" id="2884804"/>
    <lineage>
        <taxon>Bacteria</taxon>
        <taxon>Pseudomonadati</taxon>
        <taxon>Pseudomonadota</taxon>
        <taxon>Betaproteobacteria</taxon>
        <taxon>Neisseriales</taxon>
        <taxon>Leeiaceae</taxon>
        <taxon>Leeia</taxon>
    </lineage>
</organism>
<evidence type="ECO:0000256" key="1">
    <source>
        <dbReference type="SAM" id="SignalP"/>
    </source>
</evidence>
<dbReference type="CDD" id="cd00118">
    <property type="entry name" value="LysM"/>
    <property type="match status" value="1"/>
</dbReference>
<dbReference type="SUPFAM" id="SSF54106">
    <property type="entry name" value="LysM domain"/>
    <property type="match status" value="1"/>
</dbReference>
<feature type="chain" id="PRO_5045090288" evidence="1">
    <location>
        <begin position="20"/>
        <end position="348"/>
    </location>
</feature>
<dbReference type="Gene3D" id="3.10.350.10">
    <property type="entry name" value="LysM domain"/>
    <property type="match status" value="1"/>
</dbReference>
<protein>
    <submittedName>
        <fullName evidence="3">LysM peptidoglycan-binding domain-containing protein</fullName>
    </submittedName>
</protein>
<proteinExistence type="predicted"/>
<dbReference type="PANTHER" id="PTHR34700">
    <property type="entry name" value="POTASSIUM BINDING PROTEIN KBP"/>
    <property type="match status" value="1"/>
</dbReference>
<accession>A0ABS8D6T6</accession>
<dbReference type="EMBL" id="JAJBZT010000005">
    <property type="protein sequence ID" value="MCB6183908.1"/>
    <property type="molecule type" value="Genomic_DNA"/>
</dbReference>
<evidence type="ECO:0000313" key="4">
    <source>
        <dbReference type="Proteomes" id="UP001165395"/>
    </source>
</evidence>
<dbReference type="Pfam" id="PF01476">
    <property type="entry name" value="LysM"/>
    <property type="match status" value="1"/>
</dbReference>
<name>A0ABS8D6T6_9NEIS</name>
<feature type="signal peptide" evidence="1">
    <location>
        <begin position="1"/>
        <end position="19"/>
    </location>
</feature>
<dbReference type="InterPro" id="IPR052196">
    <property type="entry name" value="Bact_Kbp"/>
</dbReference>
<gene>
    <name evidence="3" type="ORF">LIN78_10170</name>
</gene>
<dbReference type="InterPro" id="IPR018392">
    <property type="entry name" value="LysM"/>
</dbReference>
<dbReference type="RefSeq" id="WP_227180690.1">
    <property type="nucleotide sequence ID" value="NZ_JAJBZT010000005.1"/>
</dbReference>
<evidence type="ECO:0000313" key="3">
    <source>
        <dbReference type="EMBL" id="MCB6183908.1"/>
    </source>
</evidence>